<accession>A0RWF4</accession>
<organism evidence="2 3">
    <name type="scientific">Cenarchaeum symbiosum (strain A)</name>
    <dbReference type="NCBI Taxonomy" id="414004"/>
    <lineage>
        <taxon>Archaea</taxon>
        <taxon>Nitrososphaerota</taxon>
        <taxon>Candidatus Cenarchaeales</taxon>
        <taxon>Candidatus Cenarchaeaceae</taxon>
        <taxon>Candidatus Cenarchaeum</taxon>
    </lineage>
</organism>
<evidence type="ECO:0000256" key="1">
    <source>
        <dbReference type="SAM" id="MobiDB-lite"/>
    </source>
</evidence>
<dbReference type="HOGENOM" id="CLU_851532_0_0_2"/>
<dbReference type="STRING" id="414004.CENSYa_1040"/>
<dbReference type="EnsemblBacteria" id="ABK77671">
    <property type="protein sequence ID" value="ABK77671"/>
    <property type="gene ID" value="CENSYa_1040"/>
</dbReference>
<name>A0RWF4_CENSY</name>
<dbReference type="KEGG" id="csy:CENSYa_1040"/>
<evidence type="ECO:0000313" key="2">
    <source>
        <dbReference type="EMBL" id="ABK77671.1"/>
    </source>
</evidence>
<sequence>MIFSAFLASTASPTILNTADNPLLPVQCFARGHPSLAALFTLTRILQSTAWIFWPDTAGFIHDTNIHRTRAILQLSQHDAHIPYRTTRGLYRIRLVIIQYCQIWHPFCLINVSAGISTSFAMYTSIMCMFRLFALFTNGSISPTAIIPSGGRYSHFTAYSASSVYMTEKSMSLSFSCASSQSFTFLNLISVFSISNTVLLYSALLSEVSSAMPRITAPGHINIYSDCNSKTGASCHWNTLSQLATAAHPGAYALRMPVRSIRPQSCSTCWHIRTGGISPGACHDVPGCPAAARMPIWRGTPAQTCRLPRPPHPTAGSSRPQADLPS</sequence>
<feature type="region of interest" description="Disordered" evidence="1">
    <location>
        <begin position="301"/>
        <end position="326"/>
    </location>
</feature>
<dbReference type="EMBL" id="DP000238">
    <property type="protein sequence ID" value="ABK77671.1"/>
    <property type="molecule type" value="Genomic_DNA"/>
</dbReference>
<protein>
    <submittedName>
        <fullName evidence="2">Uncharacterized protein</fullName>
    </submittedName>
</protein>
<dbReference type="AlphaFoldDB" id="A0RWF4"/>
<keyword evidence="3" id="KW-1185">Reference proteome</keyword>
<reference evidence="2 3" key="1">
    <citation type="journal article" date="2006" name="Proc. Natl. Acad. Sci. U.S.A.">
        <title>Genomic analysis of the uncultivated marine crenarchaeote Cenarchaeum symbiosum.</title>
        <authorList>
            <person name="Hallam S.J."/>
            <person name="Konstantinidis K.T."/>
            <person name="Putnam N."/>
            <person name="Schleper C."/>
            <person name="Watanabe Y."/>
            <person name="Sugahara J."/>
            <person name="Preston C."/>
            <person name="de la Torre J."/>
            <person name="Richardson P.M."/>
            <person name="DeLong E.F."/>
        </authorList>
    </citation>
    <scope>NUCLEOTIDE SEQUENCE [LARGE SCALE GENOMIC DNA]</scope>
    <source>
        <strain evidence="3">A</strain>
    </source>
</reference>
<dbReference type="Proteomes" id="UP000000758">
    <property type="component" value="Chromosome"/>
</dbReference>
<proteinExistence type="predicted"/>
<evidence type="ECO:0000313" key="3">
    <source>
        <dbReference type="Proteomes" id="UP000000758"/>
    </source>
</evidence>
<gene>
    <name evidence="2" type="ordered locus">CENSYa_1040</name>
</gene>